<feature type="signal peptide" evidence="1">
    <location>
        <begin position="1"/>
        <end position="25"/>
    </location>
</feature>
<dbReference type="OrthoDB" id="1491624at2"/>
<evidence type="ECO:0000313" key="3">
    <source>
        <dbReference type="Proteomes" id="UP000223913"/>
    </source>
</evidence>
<organism evidence="2 3">
    <name type="scientific">Flavilitoribacter nigricans (strain ATCC 23147 / DSM 23189 / NBRC 102662 / NCIMB 1420 / SS-2)</name>
    <name type="common">Lewinella nigricans</name>
    <dbReference type="NCBI Taxonomy" id="1122177"/>
    <lineage>
        <taxon>Bacteria</taxon>
        <taxon>Pseudomonadati</taxon>
        <taxon>Bacteroidota</taxon>
        <taxon>Saprospiria</taxon>
        <taxon>Saprospirales</taxon>
        <taxon>Lewinellaceae</taxon>
        <taxon>Flavilitoribacter</taxon>
    </lineage>
</organism>
<feature type="chain" id="PRO_5013130254" description="Type IX secretion system membrane protein PorP/SprF" evidence="1">
    <location>
        <begin position="26"/>
        <end position="401"/>
    </location>
</feature>
<protein>
    <recommendedName>
        <fullName evidence="4">Type IX secretion system membrane protein PorP/SprF</fullName>
    </recommendedName>
</protein>
<dbReference type="EMBL" id="PDUD01000033">
    <property type="protein sequence ID" value="PHN03233.1"/>
    <property type="molecule type" value="Genomic_DNA"/>
</dbReference>
<accession>A0A2D0N635</accession>
<dbReference type="Proteomes" id="UP000223913">
    <property type="component" value="Unassembled WGS sequence"/>
</dbReference>
<dbReference type="RefSeq" id="WP_099153361.1">
    <property type="nucleotide sequence ID" value="NZ_PDUD01000033.1"/>
</dbReference>
<keyword evidence="3" id="KW-1185">Reference proteome</keyword>
<gene>
    <name evidence="2" type="ORF">CRP01_27960</name>
</gene>
<evidence type="ECO:0000313" key="2">
    <source>
        <dbReference type="EMBL" id="PHN03233.1"/>
    </source>
</evidence>
<sequence length="401" mass="46258">MNYRLFRYVTGVLLWACCSLSPVGAQDPFMVHFHNNRSWYNPAFTGIRGSAMFSAKYKTQWQSARVKPFETKFFNYEESLACQNIYDYGIQLLQDEEGAGMLRTWMVGGKISASFLFFDDGYHSMTTRFGLNFQWGGKRLDFNKLSFADQLDFKYGLFDAFGNPNQTTFIIPEDAGTSRTFFAPALGFVNQHVVERNQNRQPYYITYGASLHNVLDLINPRQFGNDESLLGIGTTLASRYTLHAAVELYPFNRNRDIISLRPQVFFQRQEQLQYWETGLRAGWNNLTALSVFYHSSRWANPERTNTNWLSIAIEFNQILGELSDSQSRLDLGFSYSIGVSGLKNRVGPILEFGIAYHLSYSPMCSSRRNGKHDLRAGKNRHLCPKVSNSHRKLYENIWYKK</sequence>
<evidence type="ECO:0008006" key="4">
    <source>
        <dbReference type="Google" id="ProtNLM"/>
    </source>
</evidence>
<dbReference type="InterPro" id="IPR019861">
    <property type="entry name" value="PorP/SprF_Bacteroidetes"/>
</dbReference>
<comment type="caution">
    <text evidence="2">The sequence shown here is derived from an EMBL/GenBank/DDBJ whole genome shotgun (WGS) entry which is preliminary data.</text>
</comment>
<dbReference type="Pfam" id="PF11751">
    <property type="entry name" value="PorP_SprF"/>
    <property type="match status" value="1"/>
</dbReference>
<dbReference type="AlphaFoldDB" id="A0A2D0N635"/>
<keyword evidence="1" id="KW-0732">Signal</keyword>
<proteinExistence type="predicted"/>
<name>A0A2D0N635_FLAN2</name>
<reference evidence="2 3" key="1">
    <citation type="submission" date="2017-10" db="EMBL/GenBank/DDBJ databases">
        <title>The draft genome sequence of Lewinella nigricans NBRC 102662.</title>
        <authorList>
            <person name="Wang K."/>
        </authorList>
    </citation>
    <scope>NUCLEOTIDE SEQUENCE [LARGE SCALE GENOMIC DNA]</scope>
    <source>
        <strain evidence="2 3">NBRC 102662</strain>
    </source>
</reference>
<evidence type="ECO:0000256" key="1">
    <source>
        <dbReference type="SAM" id="SignalP"/>
    </source>
</evidence>